<feature type="domain" description="tRNA/rRNA methyltransferase SpoU type" evidence="3">
    <location>
        <begin position="27"/>
        <end position="170"/>
    </location>
</feature>
<dbReference type="InterPro" id="IPR004441">
    <property type="entry name" value="rRNA_MeTrfase_TrmH"/>
</dbReference>
<dbReference type="EMBL" id="LBZB01000004">
    <property type="protein sequence ID" value="KKR63447.1"/>
    <property type="molecule type" value="Genomic_DNA"/>
</dbReference>
<evidence type="ECO:0000256" key="1">
    <source>
        <dbReference type="ARBA" id="ARBA00022603"/>
    </source>
</evidence>
<dbReference type="InterPro" id="IPR029026">
    <property type="entry name" value="tRNA_m1G_MTases_N"/>
</dbReference>
<dbReference type="PANTHER" id="PTHR46429">
    <property type="entry name" value="23S RRNA (GUANOSINE-2'-O-)-METHYLTRANSFERASE RLMB"/>
    <property type="match status" value="1"/>
</dbReference>
<dbReference type="Proteomes" id="UP000034613">
    <property type="component" value="Unassembled WGS sequence"/>
</dbReference>
<dbReference type="InterPro" id="IPR029028">
    <property type="entry name" value="Alpha/beta_knot_MTases"/>
</dbReference>
<proteinExistence type="predicted"/>
<evidence type="ECO:0000259" key="3">
    <source>
        <dbReference type="Pfam" id="PF00588"/>
    </source>
</evidence>
<organism evidence="4 5">
    <name type="scientific">Candidatus Woesebacteria bacterium GW2011_GWA1_40_45</name>
    <dbReference type="NCBI Taxonomy" id="1618554"/>
    <lineage>
        <taxon>Bacteria</taxon>
        <taxon>Candidatus Woeseibacteriota</taxon>
    </lineage>
</organism>
<accession>A0A0G0VKZ1</accession>
<name>A0A0G0VKZ1_9BACT</name>
<dbReference type="GO" id="GO:0003723">
    <property type="term" value="F:RNA binding"/>
    <property type="evidence" value="ECO:0007669"/>
    <property type="project" value="InterPro"/>
</dbReference>
<comment type="caution">
    <text evidence="4">The sequence shown here is derived from an EMBL/GenBank/DDBJ whole genome shotgun (WGS) entry which is preliminary data.</text>
</comment>
<dbReference type="GO" id="GO:0032259">
    <property type="term" value="P:methylation"/>
    <property type="evidence" value="ECO:0007669"/>
    <property type="project" value="UniProtKB-KW"/>
</dbReference>
<dbReference type="GO" id="GO:0006396">
    <property type="term" value="P:RNA processing"/>
    <property type="evidence" value="ECO:0007669"/>
    <property type="project" value="InterPro"/>
</dbReference>
<dbReference type="SUPFAM" id="SSF75217">
    <property type="entry name" value="alpha/beta knot"/>
    <property type="match status" value="1"/>
</dbReference>
<reference evidence="4 5" key="1">
    <citation type="journal article" date="2015" name="Nature">
        <title>rRNA introns, odd ribosomes, and small enigmatic genomes across a large radiation of phyla.</title>
        <authorList>
            <person name="Brown C.T."/>
            <person name="Hug L.A."/>
            <person name="Thomas B.C."/>
            <person name="Sharon I."/>
            <person name="Castelle C.J."/>
            <person name="Singh A."/>
            <person name="Wilkins M.J."/>
            <person name="Williams K.H."/>
            <person name="Banfield J.F."/>
        </authorList>
    </citation>
    <scope>NUCLEOTIDE SEQUENCE [LARGE SCALE GENOMIC DNA]</scope>
</reference>
<dbReference type="InterPro" id="IPR001537">
    <property type="entry name" value="SpoU_MeTrfase"/>
</dbReference>
<evidence type="ECO:0000313" key="5">
    <source>
        <dbReference type="Proteomes" id="UP000034613"/>
    </source>
</evidence>
<evidence type="ECO:0000313" key="4">
    <source>
        <dbReference type="EMBL" id="KKR63447.1"/>
    </source>
</evidence>
<gene>
    <name evidence="4" type="ORF">UU03_C0004G0018</name>
</gene>
<dbReference type="Pfam" id="PF00588">
    <property type="entry name" value="SpoU_methylase"/>
    <property type="match status" value="1"/>
</dbReference>
<keyword evidence="2 4" id="KW-0808">Transferase</keyword>
<evidence type="ECO:0000256" key="2">
    <source>
        <dbReference type="ARBA" id="ARBA00022679"/>
    </source>
</evidence>
<sequence>MIKFGAKELRKTKPTSDELSGIKRNPIYLVLDNIIDTYNIGSLFRLADAIAAEKLYICGDTEYPPSSRIHKAAVGTEEWVPWEKVDFTLDLIGKLKAAGVQIIGTEQSPQSISYQLLATKVEFPCAVVVGNETTGITKAVLEQSDIIVELPMFGVNKSFNVWGSCAVVAYKIIESLIWHPYRPRRKAR</sequence>
<dbReference type="GO" id="GO:0005829">
    <property type="term" value="C:cytosol"/>
    <property type="evidence" value="ECO:0007669"/>
    <property type="project" value="TreeGrafter"/>
</dbReference>
<protein>
    <submittedName>
        <fullName evidence="4">tRNA/rRNA methyltransferase</fullName>
    </submittedName>
</protein>
<dbReference type="AlphaFoldDB" id="A0A0G0VKZ1"/>
<dbReference type="GO" id="GO:0008173">
    <property type="term" value="F:RNA methyltransferase activity"/>
    <property type="evidence" value="ECO:0007669"/>
    <property type="project" value="InterPro"/>
</dbReference>
<keyword evidence="1 4" id="KW-0489">Methyltransferase</keyword>
<dbReference type="Gene3D" id="3.40.1280.10">
    <property type="match status" value="1"/>
</dbReference>
<dbReference type="PANTHER" id="PTHR46429:SF1">
    <property type="entry name" value="23S RRNA (GUANOSINE-2'-O-)-METHYLTRANSFERASE RLMB"/>
    <property type="match status" value="1"/>
</dbReference>